<dbReference type="AlphaFoldDB" id="A0A1G2RFJ6"/>
<dbReference type="EMBL" id="MHUC01000010">
    <property type="protein sequence ID" value="OHA71159.1"/>
    <property type="molecule type" value="Genomic_DNA"/>
</dbReference>
<organism evidence="2 3">
    <name type="scientific">Candidatus Wildermuthbacteria bacterium RIFCSPHIGHO2_12_FULL_40_12</name>
    <dbReference type="NCBI Taxonomy" id="1802457"/>
    <lineage>
        <taxon>Bacteria</taxon>
        <taxon>Candidatus Wildermuthiibacteriota</taxon>
    </lineage>
</organism>
<dbReference type="Proteomes" id="UP000177078">
    <property type="component" value="Unassembled WGS sequence"/>
</dbReference>
<feature type="transmembrane region" description="Helical" evidence="1">
    <location>
        <begin position="7"/>
        <end position="27"/>
    </location>
</feature>
<evidence type="ECO:0000256" key="1">
    <source>
        <dbReference type="SAM" id="Phobius"/>
    </source>
</evidence>
<keyword evidence="1" id="KW-0472">Membrane</keyword>
<name>A0A1G2RFJ6_9BACT</name>
<reference evidence="2 3" key="1">
    <citation type="journal article" date="2016" name="Nat. Commun.">
        <title>Thousands of microbial genomes shed light on interconnected biogeochemical processes in an aquifer system.</title>
        <authorList>
            <person name="Anantharaman K."/>
            <person name="Brown C.T."/>
            <person name="Hug L.A."/>
            <person name="Sharon I."/>
            <person name="Castelle C.J."/>
            <person name="Probst A.J."/>
            <person name="Thomas B.C."/>
            <person name="Singh A."/>
            <person name="Wilkins M.J."/>
            <person name="Karaoz U."/>
            <person name="Brodie E.L."/>
            <person name="Williams K.H."/>
            <person name="Hubbard S.S."/>
            <person name="Banfield J.F."/>
        </authorList>
    </citation>
    <scope>NUCLEOTIDE SEQUENCE [LARGE SCALE GENOMIC DNA]</scope>
</reference>
<accession>A0A1G2RFJ6</accession>
<evidence type="ECO:0000313" key="2">
    <source>
        <dbReference type="EMBL" id="OHA71159.1"/>
    </source>
</evidence>
<gene>
    <name evidence="2" type="ORF">A3F15_00860</name>
</gene>
<proteinExistence type="predicted"/>
<evidence type="ECO:0008006" key="4">
    <source>
        <dbReference type="Google" id="ProtNLM"/>
    </source>
</evidence>
<comment type="caution">
    <text evidence="2">The sequence shown here is derived from an EMBL/GenBank/DDBJ whole genome shotgun (WGS) entry which is preliminary data.</text>
</comment>
<protein>
    <recommendedName>
        <fullName evidence="4">Type II secretion system protein GspG C-terminal domain-containing protein</fullName>
    </recommendedName>
</protein>
<keyword evidence="1" id="KW-0812">Transmembrane</keyword>
<evidence type="ECO:0000313" key="3">
    <source>
        <dbReference type="Proteomes" id="UP000177078"/>
    </source>
</evidence>
<dbReference type="STRING" id="1802457.A3F15_00860"/>
<keyword evidence="1" id="KW-1133">Transmembrane helix</keyword>
<sequence>MPTNLKIFIKVIVVSVIAAVVYGLFLLGSPAQQRLIKLDQQRVSDIQSISYAINAYWGYNKKLPATLEVLVKSQDYYISSLKDPTTGEHYEYRILGEKQYELCANFNTDSSNFQNVSLPKPASEEKWEYRKGATCFSREAYSEGR</sequence>